<organism evidence="1">
    <name type="scientific">Microvirus mar60</name>
    <dbReference type="NCBI Taxonomy" id="2851197"/>
    <lineage>
        <taxon>Viruses</taxon>
        <taxon>Monodnaviria</taxon>
        <taxon>Sangervirae</taxon>
        <taxon>Phixviricota</taxon>
        <taxon>Malgrandaviricetes</taxon>
        <taxon>Petitvirales</taxon>
        <taxon>Microviridae</taxon>
    </lineage>
</organism>
<dbReference type="EMBL" id="MZ089806">
    <property type="protein sequence ID" value="QXN75288.1"/>
    <property type="molecule type" value="Genomic_DNA"/>
</dbReference>
<evidence type="ECO:0000313" key="1">
    <source>
        <dbReference type="EMBL" id="QXN75288.1"/>
    </source>
</evidence>
<proteinExistence type="predicted"/>
<accession>A0A8F5MJF2</accession>
<name>A0A8F5MJF2_9VIRU</name>
<sequence>MKTIFAKLEAINYVGKQTNYWVTWLIKEADKFYVGTDKSNLNHYKKILKGQVDKNYIEALSTIYKDQQEAFKSYDRL</sequence>
<reference evidence="1" key="1">
    <citation type="submission" date="2021-04" db="EMBL/GenBank/DDBJ databases">
        <title>Genomes of microviruses identified in yellow-bellied marmot fecal samples.</title>
        <authorList>
            <person name="Varsani A."/>
            <person name="Kraberger S."/>
            <person name="Chatterjee A."/>
            <person name="Richet C."/>
            <person name="Fontenele R.S."/>
            <person name="Schmidlin K."/>
            <person name="Blumstein D.T."/>
        </authorList>
    </citation>
    <scope>NUCLEOTIDE SEQUENCE</scope>
    <source>
        <strain evidence="1">Mar60</strain>
    </source>
</reference>
<protein>
    <submittedName>
        <fullName evidence="1">Uncharacterized protein</fullName>
    </submittedName>
</protein>